<organism evidence="1">
    <name type="scientific">hydrocarbon metagenome</name>
    <dbReference type="NCBI Taxonomy" id="938273"/>
    <lineage>
        <taxon>unclassified sequences</taxon>
        <taxon>metagenomes</taxon>
        <taxon>ecological metagenomes</taxon>
    </lineage>
</organism>
<evidence type="ECO:0000313" key="1">
    <source>
        <dbReference type="EMBL" id="KUG21067.1"/>
    </source>
</evidence>
<sequence>MTDLSNDLFGMLEDDLIGDIRALSAEMIKTANILHMLGSPEEFRVRGAELARRAKALSMKLEAELPLP</sequence>
<dbReference type="EMBL" id="LNQE01001105">
    <property type="protein sequence ID" value="KUG21067.1"/>
    <property type="molecule type" value="Genomic_DNA"/>
</dbReference>
<comment type="caution">
    <text evidence="1">The sequence shown here is derived from an EMBL/GenBank/DDBJ whole genome shotgun (WGS) entry which is preliminary data.</text>
</comment>
<proteinExistence type="predicted"/>
<protein>
    <submittedName>
        <fullName evidence="1">Uncharacterized protein</fullName>
    </submittedName>
</protein>
<dbReference type="AlphaFoldDB" id="A0A0W8FJK9"/>
<reference evidence="1" key="1">
    <citation type="journal article" date="2015" name="Proc. Natl. Acad. Sci. U.S.A.">
        <title>Networks of energetic and metabolic interactions define dynamics in microbial communities.</title>
        <authorList>
            <person name="Embree M."/>
            <person name="Liu J.K."/>
            <person name="Al-Bassam M.M."/>
            <person name="Zengler K."/>
        </authorList>
    </citation>
    <scope>NUCLEOTIDE SEQUENCE</scope>
</reference>
<gene>
    <name evidence="1" type="ORF">ASZ90_009189</name>
</gene>
<name>A0A0W8FJK9_9ZZZZ</name>
<accession>A0A0W8FJK9</accession>